<accession>A0ABD5UXE6</accession>
<reference evidence="1 2" key="1">
    <citation type="journal article" date="2019" name="Int. J. Syst. Evol. Microbiol.">
        <title>The Global Catalogue of Microorganisms (GCM) 10K type strain sequencing project: providing services to taxonomists for standard genome sequencing and annotation.</title>
        <authorList>
            <consortium name="The Broad Institute Genomics Platform"/>
            <consortium name="The Broad Institute Genome Sequencing Center for Infectious Disease"/>
            <person name="Wu L."/>
            <person name="Ma J."/>
        </authorList>
    </citation>
    <scope>NUCLEOTIDE SEQUENCE [LARGE SCALE GENOMIC DNA]</scope>
    <source>
        <strain evidence="1 2">CGMCC 1.3240</strain>
    </source>
</reference>
<comment type="caution">
    <text evidence="1">The sequence shown here is derived from an EMBL/GenBank/DDBJ whole genome shotgun (WGS) entry which is preliminary data.</text>
</comment>
<organism evidence="1 2">
    <name type="scientific">Halalkalicoccus tibetensis</name>
    <dbReference type="NCBI Taxonomy" id="175632"/>
    <lineage>
        <taxon>Archaea</taxon>
        <taxon>Methanobacteriati</taxon>
        <taxon>Methanobacteriota</taxon>
        <taxon>Stenosarchaea group</taxon>
        <taxon>Halobacteria</taxon>
        <taxon>Halobacteriales</taxon>
        <taxon>Halococcaceae</taxon>
        <taxon>Halalkalicoccus</taxon>
    </lineage>
</organism>
<sequence>MTSVDEIRQTVLESASKDWDFHKSGFGMLETADYKHITWVNHEEVELRIERGRNVDWERESEWSGHEDAPIDAGYRYWVIYGRSPVSSHVLLSIDNYQATMAVPSPPEDAGPWTVSEYEDRLGAIVSGSDGEYEKRRRAAGIEVA</sequence>
<gene>
    <name evidence="1" type="ORF">ACFQGH_01725</name>
</gene>
<evidence type="ECO:0008006" key="3">
    <source>
        <dbReference type="Google" id="ProtNLM"/>
    </source>
</evidence>
<name>A0ABD5UXE6_9EURY</name>
<proteinExistence type="predicted"/>
<dbReference type="EMBL" id="JBHSXQ010000001">
    <property type="protein sequence ID" value="MFC6903912.1"/>
    <property type="molecule type" value="Genomic_DNA"/>
</dbReference>
<keyword evidence="2" id="KW-1185">Reference proteome</keyword>
<dbReference type="AlphaFoldDB" id="A0ABD5UXE6"/>
<evidence type="ECO:0000313" key="2">
    <source>
        <dbReference type="Proteomes" id="UP001596312"/>
    </source>
</evidence>
<evidence type="ECO:0000313" key="1">
    <source>
        <dbReference type="EMBL" id="MFC6903912.1"/>
    </source>
</evidence>
<dbReference type="RefSeq" id="WP_340602403.1">
    <property type="nucleotide sequence ID" value="NZ_JBBMXV010000001.1"/>
</dbReference>
<protein>
    <recommendedName>
        <fullName evidence="3">Transposase</fullName>
    </recommendedName>
</protein>
<dbReference type="Proteomes" id="UP001596312">
    <property type="component" value="Unassembled WGS sequence"/>
</dbReference>